<dbReference type="InterPro" id="IPR051541">
    <property type="entry name" value="PTS_SugarTrans_NitroReg"/>
</dbReference>
<dbReference type="PROSITE" id="PS51094">
    <property type="entry name" value="PTS_EIIA_TYPE_2"/>
    <property type="match status" value="1"/>
</dbReference>
<dbReference type="SUPFAM" id="SSF46955">
    <property type="entry name" value="Putative DNA-binding domain"/>
    <property type="match status" value="1"/>
</dbReference>
<organism evidence="2 3">
    <name type="scientific">Desulfoluna limicola</name>
    <dbReference type="NCBI Taxonomy" id="2810562"/>
    <lineage>
        <taxon>Bacteria</taxon>
        <taxon>Pseudomonadati</taxon>
        <taxon>Thermodesulfobacteriota</taxon>
        <taxon>Desulfobacteria</taxon>
        <taxon>Desulfobacterales</taxon>
        <taxon>Desulfolunaceae</taxon>
        <taxon>Desulfoluna</taxon>
    </lineage>
</organism>
<proteinExistence type="predicted"/>
<feature type="domain" description="PTS EIIA type-2" evidence="1">
    <location>
        <begin position="90"/>
        <end position="233"/>
    </location>
</feature>
<dbReference type="InterPro" id="IPR016152">
    <property type="entry name" value="PTrfase/Anion_transptr"/>
</dbReference>
<dbReference type="EMBL" id="AP024488">
    <property type="protein sequence ID" value="BCS97132.1"/>
    <property type="molecule type" value="Genomic_DNA"/>
</dbReference>
<gene>
    <name evidence="2" type="ORF">DSLASN_27640</name>
</gene>
<keyword evidence="3" id="KW-1185">Reference proteome</keyword>
<protein>
    <submittedName>
        <fullName evidence="2">MerR family transcriptional regulator</fullName>
    </submittedName>
</protein>
<evidence type="ECO:0000259" key="1">
    <source>
        <dbReference type="PROSITE" id="PS51094"/>
    </source>
</evidence>
<dbReference type="InterPro" id="IPR002178">
    <property type="entry name" value="PTS_EIIA_type-2_dom"/>
</dbReference>
<dbReference type="PANTHER" id="PTHR47738:SF1">
    <property type="entry name" value="NITROGEN REGULATORY PROTEIN"/>
    <property type="match status" value="1"/>
</dbReference>
<dbReference type="PANTHER" id="PTHR47738">
    <property type="entry name" value="PTS SYSTEM FRUCTOSE-LIKE EIIA COMPONENT-RELATED"/>
    <property type="match status" value="1"/>
</dbReference>
<sequence>MCRKGLFLTIFVVMDMKLRLDELAKSLDLPRDTLERWIRQGRIPVKKSGMECSFGYATLKSWAGKHNTSFVLEEPASVIGEAQEAVTLSGALARGGVVYDLEGSDVPSILRGMTGSVKGIEEDGRESLYHLLLEREELASTGVGRGVALPHPRTPMDSCAAPSITTFFLKHPVDFGAVDDMPVRVLFLMLSPDVGTHLQLLSKISFCVREPAFLRFLDGVPSEASLLEKVAGFETRF</sequence>
<name>A0ABM7PID6_9BACT</name>
<dbReference type="Pfam" id="PF00359">
    <property type="entry name" value="PTS_EIIA_2"/>
    <property type="match status" value="1"/>
</dbReference>
<evidence type="ECO:0000313" key="3">
    <source>
        <dbReference type="Proteomes" id="UP001320148"/>
    </source>
</evidence>
<dbReference type="SUPFAM" id="SSF55804">
    <property type="entry name" value="Phoshotransferase/anion transport protein"/>
    <property type="match status" value="1"/>
</dbReference>
<dbReference type="Gene3D" id="3.40.930.10">
    <property type="entry name" value="Mannitol-specific EII, Chain A"/>
    <property type="match status" value="1"/>
</dbReference>
<evidence type="ECO:0000313" key="2">
    <source>
        <dbReference type="EMBL" id="BCS97132.1"/>
    </source>
</evidence>
<accession>A0ABM7PID6</accession>
<reference evidence="2 3" key="1">
    <citation type="submission" date="2021-02" db="EMBL/GenBank/DDBJ databases">
        <title>Complete genome of Desulfoluna sp. strain ASN36.</title>
        <authorList>
            <person name="Takahashi A."/>
            <person name="Kojima H."/>
            <person name="Fukui M."/>
        </authorList>
    </citation>
    <scope>NUCLEOTIDE SEQUENCE [LARGE SCALE GENOMIC DNA]</scope>
    <source>
        <strain evidence="2 3">ASN36</strain>
    </source>
</reference>
<dbReference type="InterPro" id="IPR009061">
    <property type="entry name" value="DNA-bd_dom_put_sf"/>
</dbReference>
<dbReference type="Proteomes" id="UP001320148">
    <property type="component" value="Chromosome"/>
</dbReference>